<dbReference type="EMBL" id="CP000733">
    <property type="protein sequence ID" value="ACI23101.1"/>
    <property type="molecule type" value="Genomic_DNA"/>
</dbReference>
<gene>
    <name evidence="2" type="ORF">CBUD_0436b</name>
</gene>
<name>B5XHS1_COXBN</name>
<sequence>MDKMGTYSYPQVTTLSILGFVIYAWEFRRAFSALRT</sequence>
<feature type="transmembrane region" description="Helical" evidence="1">
    <location>
        <begin position="6"/>
        <end position="25"/>
    </location>
</feature>
<accession>B5XHS1</accession>
<keyword evidence="1" id="KW-0812">Transmembrane</keyword>
<dbReference type="Proteomes" id="UP000008555">
    <property type="component" value="Chromosome"/>
</dbReference>
<dbReference type="HOGENOM" id="CLU_3355683_0_0_6"/>
<dbReference type="AlphaFoldDB" id="B5XHS1"/>
<reference evidence="2 3" key="1">
    <citation type="journal article" date="2009" name="Infect. Immun.">
        <title>Comparative genomics reveal extensive transposon-mediated genomic plasticity and diversity among potential effector proteins within the genus Coxiella.</title>
        <authorList>
            <person name="Beare P.A."/>
            <person name="Unsworth N."/>
            <person name="Andoh M."/>
            <person name="Voth D.E."/>
            <person name="Omsland A."/>
            <person name="Gilk S.D."/>
            <person name="Williams K.P."/>
            <person name="Sobral B.W."/>
            <person name="Kupko J.J.III."/>
            <person name="Porcella S.F."/>
            <person name="Samuel J.E."/>
            <person name="Heinzen R.A."/>
        </authorList>
    </citation>
    <scope>NUCLEOTIDE SEQUENCE [LARGE SCALE GENOMIC DNA]</scope>
    <source>
        <strain evidence="2 3">Dugway 5J108-111</strain>
    </source>
</reference>
<evidence type="ECO:0000256" key="1">
    <source>
        <dbReference type="SAM" id="Phobius"/>
    </source>
</evidence>
<evidence type="ECO:0000313" key="3">
    <source>
        <dbReference type="Proteomes" id="UP000008555"/>
    </source>
</evidence>
<keyword evidence="1" id="KW-1133">Transmembrane helix</keyword>
<organism evidence="2 3">
    <name type="scientific">Coxiella burnetii (strain Dugway 5J108-111)</name>
    <dbReference type="NCBI Taxonomy" id="434922"/>
    <lineage>
        <taxon>Bacteria</taxon>
        <taxon>Pseudomonadati</taxon>
        <taxon>Pseudomonadota</taxon>
        <taxon>Gammaproteobacteria</taxon>
        <taxon>Legionellales</taxon>
        <taxon>Coxiellaceae</taxon>
        <taxon>Coxiella</taxon>
    </lineage>
</organism>
<dbReference type="KEGG" id="cbd:CBUD_0436b"/>
<proteinExistence type="predicted"/>
<protein>
    <submittedName>
        <fullName evidence="2">Uncharacterized protein</fullName>
    </submittedName>
</protein>
<evidence type="ECO:0000313" key="2">
    <source>
        <dbReference type="EMBL" id="ACI23101.1"/>
    </source>
</evidence>
<keyword evidence="1" id="KW-0472">Membrane</keyword>